<evidence type="ECO:0000313" key="3">
    <source>
        <dbReference type="Proteomes" id="UP001374535"/>
    </source>
</evidence>
<dbReference type="EMBL" id="CP144697">
    <property type="protein sequence ID" value="WVZ15382.1"/>
    <property type="molecule type" value="Genomic_DNA"/>
</dbReference>
<evidence type="ECO:0000256" key="1">
    <source>
        <dbReference type="SAM" id="MobiDB-lite"/>
    </source>
</evidence>
<organism evidence="2 3">
    <name type="scientific">Vigna mungo</name>
    <name type="common">Black gram</name>
    <name type="synonym">Phaseolus mungo</name>
    <dbReference type="NCBI Taxonomy" id="3915"/>
    <lineage>
        <taxon>Eukaryota</taxon>
        <taxon>Viridiplantae</taxon>
        <taxon>Streptophyta</taxon>
        <taxon>Embryophyta</taxon>
        <taxon>Tracheophyta</taxon>
        <taxon>Spermatophyta</taxon>
        <taxon>Magnoliopsida</taxon>
        <taxon>eudicotyledons</taxon>
        <taxon>Gunneridae</taxon>
        <taxon>Pentapetalae</taxon>
        <taxon>rosids</taxon>
        <taxon>fabids</taxon>
        <taxon>Fabales</taxon>
        <taxon>Fabaceae</taxon>
        <taxon>Papilionoideae</taxon>
        <taxon>50 kb inversion clade</taxon>
        <taxon>NPAAA clade</taxon>
        <taxon>indigoferoid/millettioid clade</taxon>
        <taxon>Phaseoleae</taxon>
        <taxon>Vigna</taxon>
    </lineage>
</organism>
<dbReference type="AlphaFoldDB" id="A0AAQ3NV89"/>
<reference evidence="2 3" key="1">
    <citation type="journal article" date="2023" name="Life. Sci Alliance">
        <title>Evolutionary insights into 3D genome organization and epigenetic landscape of Vigna mungo.</title>
        <authorList>
            <person name="Junaid A."/>
            <person name="Singh B."/>
            <person name="Bhatia S."/>
        </authorList>
    </citation>
    <scope>NUCLEOTIDE SEQUENCE [LARGE SCALE GENOMIC DNA]</scope>
    <source>
        <strain evidence="2">Urdbean</strain>
    </source>
</reference>
<feature type="region of interest" description="Disordered" evidence="1">
    <location>
        <begin position="92"/>
        <end position="122"/>
    </location>
</feature>
<name>A0AAQ3NV89_VIGMU</name>
<keyword evidence="3" id="KW-1185">Reference proteome</keyword>
<feature type="compositionally biased region" description="Gly residues" evidence="1">
    <location>
        <begin position="99"/>
        <end position="122"/>
    </location>
</feature>
<feature type="region of interest" description="Disordered" evidence="1">
    <location>
        <begin position="32"/>
        <end position="53"/>
    </location>
</feature>
<sequence>MSLKTERVGFRKTRVVGRRRVREVADEFRAVGESHGVGPTQSDELLHGEPAPGEDFRDLGHGHGWSGEVVGDGGGGGETAVTTPKENGVEGAAEHGQEVAGGGGEDVGAGDGVGAGQFEGGLGADDEVEGVAWEGEVDVGVALRLVERRGGEEDGGVAAIWEEAVVEEEADCGGRRGGTRDLLRRHRVADDLRELRTRVLVEVQLRNTRECESGSMVTGCVRWDTVGWHLARNRLATSTATVF</sequence>
<proteinExistence type="predicted"/>
<protein>
    <submittedName>
        <fullName evidence="2">Uncharacterized protein</fullName>
    </submittedName>
</protein>
<accession>A0AAQ3NV89</accession>
<gene>
    <name evidence="2" type="ORF">V8G54_012948</name>
</gene>
<evidence type="ECO:0000313" key="2">
    <source>
        <dbReference type="EMBL" id="WVZ15382.1"/>
    </source>
</evidence>
<dbReference type="Proteomes" id="UP001374535">
    <property type="component" value="Chromosome 4"/>
</dbReference>